<accession>A0A853IIJ2</accession>
<gene>
    <name evidence="2" type="ORF">H0A36_28155</name>
</gene>
<dbReference type="Proteomes" id="UP000569732">
    <property type="component" value="Unassembled WGS sequence"/>
</dbReference>
<proteinExistence type="predicted"/>
<organism evidence="2 3">
    <name type="scientific">Spartinivicinus marinus</name>
    <dbReference type="NCBI Taxonomy" id="2994442"/>
    <lineage>
        <taxon>Bacteria</taxon>
        <taxon>Pseudomonadati</taxon>
        <taxon>Pseudomonadota</taxon>
        <taxon>Gammaproteobacteria</taxon>
        <taxon>Oceanospirillales</taxon>
        <taxon>Zooshikellaceae</taxon>
        <taxon>Spartinivicinus</taxon>
    </lineage>
</organism>
<sequence length="342" mass="37464">MTTNTNFPLNQTVSFTGQENIAGDKRALFQELFAGEVLTAFKKKNIMMDKHRVKTIKNGRSYSFPMVGTTGAKYHIPGQEIEADPMAHAKRTATIDELLISPVFLDNLDEAMNHYDVRSIYTTECAKALSNTADKNIIRMACKAAAITNEEQCIAAGITPVKGETFTNNIALKAKGDETKASKVFAALMQAAEEWDTKDVDEEAVCILPPSTYYALFNDTDISKLIHIHRDVGGEGSVAKGTVAELAGFKLFKSNNMPNANETTGLVGTPESRVRPEAYRGDFSKVIGLIMSPSAICTVKLMDLQTESEYQLSRQGWLFVAKYAMGHNILRPACAMTINKAG</sequence>
<feature type="domain" description="Capsid Gp10A/Gp10B-like" evidence="1">
    <location>
        <begin position="63"/>
        <end position="338"/>
    </location>
</feature>
<evidence type="ECO:0000313" key="2">
    <source>
        <dbReference type="EMBL" id="NYZ69891.1"/>
    </source>
</evidence>
<dbReference type="AlphaFoldDB" id="A0A853IIJ2"/>
<evidence type="ECO:0000259" key="1">
    <source>
        <dbReference type="Pfam" id="PF21703"/>
    </source>
</evidence>
<dbReference type="InterPro" id="IPR049301">
    <property type="entry name" value="Capsid_Gp10A/Gp10B-like_dom"/>
</dbReference>
<keyword evidence="3" id="KW-1185">Reference proteome</keyword>
<evidence type="ECO:0000313" key="3">
    <source>
        <dbReference type="Proteomes" id="UP000569732"/>
    </source>
</evidence>
<dbReference type="Pfam" id="PF21703">
    <property type="entry name" value="Gp10A-like"/>
    <property type="match status" value="1"/>
</dbReference>
<comment type="caution">
    <text evidence="2">The sequence shown here is derived from an EMBL/GenBank/DDBJ whole genome shotgun (WGS) entry which is preliminary data.</text>
</comment>
<dbReference type="RefSeq" id="WP_180571854.1">
    <property type="nucleotide sequence ID" value="NZ_JACCKB010000176.1"/>
</dbReference>
<protein>
    <submittedName>
        <fullName evidence="2">Capsid protein</fullName>
    </submittedName>
</protein>
<reference evidence="2 3" key="1">
    <citation type="submission" date="2020-07" db="EMBL/GenBank/DDBJ databases">
        <title>Endozoicomonas sp. nov., isolated from sediment.</title>
        <authorList>
            <person name="Gu T."/>
        </authorList>
    </citation>
    <scope>NUCLEOTIDE SEQUENCE [LARGE SCALE GENOMIC DNA]</scope>
    <source>
        <strain evidence="2 3">SM1973</strain>
    </source>
</reference>
<name>A0A853IIJ2_9GAMM</name>
<dbReference type="EMBL" id="JACCKB010000176">
    <property type="protein sequence ID" value="NYZ69891.1"/>
    <property type="molecule type" value="Genomic_DNA"/>
</dbReference>